<dbReference type="Proteomes" id="UP000178429">
    <property type="component" value="Unassembled WGS sequence"/>
</dbReference>
<dbReference type="STRING" id="1802525.A2975_00315"/>
<evidence type="ECO:0000313" key="1">
    <source>
        <dbReference type="EMBL" id="OGM69786.1"/>
    </source>
</evidence>
<dbReference type="AlphaFoldDB" id="A0A1F8C0C2"/>
<reference evidence="1 2" key="1">
    <citation type="journal article" date="2016" name="Nat. Commun.">
        <title>Thousands of microbial genomes shed light on interconnected biogeochemical processes in an aquifer system.</title>
        <authorList>
            <person name="Anantharaman K."/>
            <person name="Brown C.T."/>
            <person name="Hug L.A."/>
            <person name="Sharon I."/>
            <person name="Castelle C.J."/>
            <person name="Probst A.J."/>
            <person name="Thomas B.C."/>
            <person name="Singh A."/>
            <person name="Wilkins M.J."/>
            <person name="Karaoz U."/>
            <person name="Brodie E.L."/>
            <person name="Williams K.H."/>
            <person name="Hubbard S.S."/>
            <person name="Banfield J.F."/>
        </authorList>
    </citation>
    <scope>NUCLEOTIDE SEQUENCE [LARGE SCALE GENOMIC DNA]</scope>
</reference>
<comment type="caution">
    <text evidence="1">The sequence shown here is derived from an EMBL/GenBank/DDBJ whole genome shotgun (WGS) entry which is preliminary data.</text>
</comment>
<dbReference type="InterPro" id="IPR009241">
    <property type="entry name" value="HigB-like"/>
</dbReference>
<accession>A0A1F8C0C2</accession>
<proteinExistence type="predicted"/>
<evidence type="ECO:0008006" key="3">
    <source>
        <dbReference type="Google" id="ProtNLM"/>
    </source>
</evidence>
<gene>
    <name evidence="1" type="ORF">A2975_00315</name>
</gene>
<sequence>MAWEIFIFRSERKQKPVEEFILSLEAKTRAKVSHHKQLLETYGPLLSMPYAKKLTDKIYELRIRGKEEVRILYSFVNKKVWFLHGFKKKTRKTPSKEIKIAEKRFRALTSP</sequence>
<evidence type="ECO:0000313" key="2">
    <source>
        <dbReference type="Proteomes" id="UP000178429"/>
    </source>
</evidence>
<dbReference type="EMBL" id="MGHL01000008">
    <property type="protein sequence ID" value="OGM69786.1"/>
    <property type="molecule type" value="Genomic_DNA"/>
</dbReference>
<dbReference type="Pfam" id="PF05973">
    <property type="entry name" value="Gp49"/>
    <property type="match status" value="1"/>
</dbReference>
<organism evidence="1 2">
    <name type="scientific">Candidatus Woesebacteria bacterium RIFCSPLOWO2_01_FULL_44_14</name>
    <dbReference type="NCBI Taxonomy" id="1802525"/>
    <lineage>
        <taxon>Bacteria</taxon>
        <taxon>Candidatus Woeseibacteriota</taxon>
    </lineage>
</organism>
<protein>
    <recommendedName>
        <fullName evidence="3">Addiction module toxin RelE</fullName>
    </recommendedName>
</protein>
<name>A0A1F8C0C2_9BACT</name>